<dbReference type="Proteomes" id="UP000030161">
    <property type="component" value="Unassembled WGS sequence"/>
</dbReference>
<keyword evidence="2" id="KW-0949">S-adenosyl-L-methionine</keyword>
<comment type="caution">
    <text evidence="5">The sequence shown here is derived from an EMBL/GenBank/DDBJ whole genome shotgun (WGS) entry which is preliminary data.</text>
</comment>
<evidence type="ECO:0000256" key="4">
    <source>
        <dbReference type="ARBA" id="ARBA00039932"/>
    </source>
</evidence>
<reference evidence="5 6" key="1">
    <citation type="submission" date="2013-12" db="EMBL/GenBank/DDBJ databases">
        <title>The Genome Sequence of Candida albicans P78048.</title>
        <authorList>
            <consortium name="The Broad Institute Genome Sequencing Platform"/>
            <consortium name="The Broad Institute Genome Sequencing Center for Infectious Disease"/>
            <person name="Cuomo C."/>
            <person name="Bennett R."/>
            <person name="Hirakawa M."/>
            <person name="Noverr M."/>
            <person name="Mitchell A."/>
            <person name="Young S.K."/>
            <person name="Zeng Q."/>
            <person name="Gargeya S."/>
            <person name="Fitzgerald M."/>
            <person name="Abouelleil A."/>
            <person name="Alvarado L."/>
            <person name="Berlin A.M."/>
            <person name="Chapman S.B."/>
            <person name="Dewar J."/>
            <person name="Goldberg J."/>
            <person name="Griggs A."/>
            <person name="Gujja S."/>
            <person name="Hansen M."/>
            <person name="Howarth C."/>
            <person name="Imamovic A."/>
            <person name="Larimer J."/>
            <person name="McCowan C."/>
            <person name="Murphy C."/>
            <person name="Pearson M."/>
            <person name="Priest M."/>
            <person name="Roberts A."/>
            <person name="Saif S."/>
            <person name="Shea T."/>
            <person name="Sykes S."/>
            <person name="Wortman J."/>
            <person name="Nusbaum C."/>
            <person name="Birren B."/>
        </authorList>
    </citation>
    <scope>NUCLEOTIDE SEQUENCE [LARGE SCALE GENOMIC DNA]</scope>
    <source>
        <strain evidence="5 6">P78048</strain>
    </source>
</reference>
<organism evidence="5 6">
    <name type="scientific">Candida albicans P78048</name>
    <dbReference type="NCBI Taxonomy" id="1094989"/>
    <lineage>
        <taxon>Eukaryota</taxon>
        <taxon>Fungi</taxon>
        <taxon>Dikarya</taxon>
        <taxon>Ascomycota</taxon>
        <taxon>Saccharomycotina</taxon>
        <taxon>Pichiomycetes</taxon>
        <taxon>Debaryomycetaceae</taxon>
        <taxon>Candida/Lodderomyces clade</taxon>
        <taxon>Candida</taxon>
    </lineage>
</organism>
<dbReference type="GO" id="GO:0005829">
    <property type="term" value="C:cytosol"/>
    <property type="evidence" value="ECO:0007669"/>
    <property type="project" value="TreeGrafter"/>
</dbReference>
<evidence type="ECO:0000256" key="3">
    <source>
        <dbReference type="ARBA" id="ARBA00038458"/>
    </source>
</evidence>
<gene>
    <name evidence="5" type="ORF">MG3_00156</name>
</gene>
<evidence type="ECO:0000313" key="6">
    <source>
        <dbReference type="Proteomes" id="UP000030161"/>
    </source>
</evidence>
<dbReference type="InterPro" id="IPR019410">
    <property type="entry name" value="Methyltransf_16"/>
</dbReference>
<dbReference type="AlphaFoldDB" id="A0AB34Q0N4"/>
<accession>A0AB34Q0N4</accession>
<evidence type="ECO:0000256" key="2">
    <source>
        <dbReference type="ARBA" id="ARBA00022691"/>
    </source>
</evidence>
<protein>
    <recommendedName>
        <fullName evidence="4">Ribosomal lysine N-methyltransferase 5</fullName>
    </recommendedName>
</protein>
<evidence type="ECO:0000313" key="5">
    <source>
        <dbReference type="EMBL" id="KGR21935.1"/>
    </source>
</evidence>
<keyword evidence="1" id="KW-0489">Methyltransferase</keyword>
<dbReference type="EMBL" id="AJIX01000002">
    <property type="protein sequence ID" value="KGR21935.1"/>
    <property type="molecule type" value="Genomic_DNA"/>
</dbReference>
<dbReference type="PANTHER" id="PTHR14614">
    <property type="entry name" value="HEPATOCELLULAR CARCINOMA-ASSOCIATED ANTIGEN"/>
    <property type="match status" value="1"/>
</dbReference>
<name>A0AB34Q0N4_CANAX</name>
<proteinExistence type="inferred from homology"/>
<dbReference type="PANTHER" id="PTHR14614:SF109">
    <property type="entry name" value="RIBOSOMAL LYSINE N-METHYLTRANSFERASE 5"/>
    <property type="match status" value="1"/>
</dbReference>
<dbReference type="GO" id="GO:0008757">
    <property type="term" value="F:S-adenosylmethionine-dependent methyltransferase activity"/>
    <property type="evidence" value="ECO:0007669"/>
    <property type="project" value="UniProtKB-ARBA"/>
</dbReference>
<dbReference type="Gene3D" id="3.40.50.150">
    <property type="entry name" value="Vaccinia Virus protein VP39"/>
    <property type="match status" value="1"/>
</dbReference>
<comment type="similarity">
    <text evidence="3">Belongs to the class I-like SAM-binding methyltransferase superfamily. RKM5 family.</text>
</comment>
<evidence type="ECO:0000256" key="1">
    <source>
        <dbReference type="ARBA" id="ARBA00022603"/>
    </source>
</evidence>
<dbReference type="InterPro" id="IPR029063">
    <property type="entry name" value="SAM-dependent_MTases_sf"/>
</dbReference>
<dbReference type="GO" id="GO:0032991">
    <property type="term" value="C:protein-containing complex"/>
    <property type="evidence" value="ECO:0007669"/>
    <property type="project" value="TreeGrafter"/>
</dbReference>
<dbReference type="GO" id="GO:0032259">
    <property type="term" value="P:methylation"/>
    <property type="evidence" value="ECO:0007669"/>
    <property type="project" value="UniProtKB-KW"/>
</dbReference>
<keyword evidence="1" id="KW-0808">Transferase</keyword>
<dbReference type="Pfam" id="PF10294">
    <property type="entry name" value="Methyltransf_16"/>
    <property type="match status" value="1"/>
</dbReference>
<sequence>MCSWTAVTEQLEPIQHNNIEDHIFELYSERQLQNNLGYVDRTANKITVTLPKNKIDLNITQSLTQLANQKSNASSTGFICWQSSIFFIDWLISPECPFQLSKTFTILELGSGSAGICASVLLSKVQHFIATDQKHVLKLLRQNIENNVSNFTSQSSFKTSGGNPHKLIDVVEFDWENIEMGKFNIQSLNMQKEHPDIIIACDTIYNEYLIPHFVQSLNALMAGNQQTVALVAIQLRDSITFEVFVTEVVQSGKLLLYNVPDHFLSDDLKNGYVVYCILKN</sequence>
<dbReference type="SUPFAM" id="SSF53335">
    <property type="entry name" value="S-adenosyl-L-methionine-dependent methyltransferases"/>
    <property type="match status" value="1"/>
</dbReference>